<dbReference type="Pfam" id="PF07690">
    <property type="entry name" value="MFS_1"/>
    <property type="match status" value="1"/>
</dbReference>
<evidence type="ECO:0000256" key="6">
    <source>
        <dbReference type="ARBA" id="ARBA00022692"/>
    </source>
</evidence>
<organism evidence="12 13">
    <name type="scientific">Avibacterium paragallinarum</name>
    <name type="common">Haemophilus gallinarum</name>
    <dbReference type="NCBI Taxonomy" id="728"/>
    <lineage>
        <taxon>Bacteria</taxon>
        <taxon>Pseudomonadati</taxon>
        <taxon>Pseudomonadota</taxon>
        <taxon>Gammaproteobacteria</taxon>
        <taxon>Pasteurellales</taxon>
        <taxon>Pasteurellaceae</taxon>
        <taxon>Avibacterium</taxon>
    </lineage>
</organism>
<reference evidence="12 13" key="1">
    <citation type="submission" date="2018-06" db="EMBL/GenBank/DDBJ databases">
        <authorList>
            <person name="Teymurazov M."/>
            <person name="Kislichkina A."/>
            <person name="Abaymova A."/>
            <person name="Mukhina T."/>
            <person name="Mayskaya N."/>
            <person name="Svetoch E."/>
            <person name="Bogun A."/>
        </authorList>
    </citation>
    <scope>NUCLEOTIDE SEQUENCE [LARGE SCALE GENOMIC DNA]</scope>
    <source>
        <strain evidence="12 13">SCPM-O-B-8406</strain>
    </source>
</reference>
<keyword evidence="5 9" id="KW-0762">Sugar transport</keyword>
<reference evidence="11 14" key="2">
    <citation type="journal article" date="2022" name="Front. Microbiol.">
        <title>Commensal bacteria contribute to the growth of multidrug-resistant Avibacterium paragallinarum in chickens.</title>
        <authorList>
            <person name="Zhu J."/>
            <person name="Chen Y."/>
            <person name="Wu Y."/>
            <person name="Wang Y."/>
            <person name="Zhu K."/>
        </authorList>
    </citation>
    <scope>NUCLEOTIDE SEQUENCE [LARGE SCALE GENOMIC DNA]</scope>
    <source>
        <strain evidence="11 14">AV25</strain>
    </source>
</reference>
<comment type="subcellular location">
    <subcellularLocation>
        <location evidence="1 9">Cell membrane</location>
        <topology evidence="1 9">Multi-pass membrane protein</topology>
    </subcellularLocation>
</comment>
<keyword evidence="7 9" id="KW-1133">Transmembrane helix</keyword>
<dbReference type="Gene3D" id="1.20.1250.20">
    <property type="entry name" value="MFS general substrate transporter like domains"/>
    <property type="match status" value="1"/>
</dbReference>
<evidence type="ECO:0000256" key="7">
    <source>
        <dbReference type="ARBA" id="ARBA00022989"/>
    </source>
</evidence>
<feature type="transmembrane region" description="Helical" evidence="9">
    <location>
        <begin position="12"/>
        <end position="31"/>
    </location>
</feature>
<dbReference type="InterPro" id="IPR020846">
    <property type="entry name" value="MFS_dom"/>
</dbReference>
<dbReference type="HAMAP" id="MF_00517">
    <property type="entry name" value="MFS_SotB"/>
    <property type="match status" value="1"/>
</dbReference>
<comment type="similarity">
    <text evidence="9">Belongs to the major facilitator superfamily. SotB (TC 2.A.1.2) family.</text>
</comment>
<evidence type="ECO:0000256" key="9">
    <source>
        <dbReference type="HAMAP-Rule" id="MF_00517"/>
    </source>
</evidence>
<feature type="transmembrane region" description="Helical" evidence="9">
    <location>
        <begin position="80"/>
        <end position="100"/>
    </location>
</feature>
<protein>
    <recommendedName>
        <fullName evidence="9">Probable sugar efflux transporter</fullName>
    </recommendedName>
</protein>
<keyword evidence="2 9" id="KW-0813">Transport</keyword>
<feature type="transmembrane region" description="Helical" evidence="9">
    <location>
        <begin position="364"/>
        <end position="383"/>
    </location>
</feature>
<dbReference type="AlphaFoldDB" id="A0AAE5TFP9"/>
<sequence length="406" mass="44820">MLSPKIVRRVKFWRVLCMAFSAFIFNTTEFLPVALLSDIAESFQMSVSQTGLIITIYAWIVSLLSLPFMLLTAKIERRGLLIKLFILFILSHILSCIAWNFQILVISRIGIAISHSIFWAITASLTVRLAPRDKKAQALGLLAMGSALAMVLGLPLGRMIGQWLGWRITFGVIGIVAFVVLIFLYKLLPHLVSKNAGTLKSVPILFQRPLLVGLFVLTAIVISAHFIAYSYIEPFMIQEVNISASETTLILLLFGCAGMIASILFSRFYRLGPAKFLLFAMLLLTYSLFSLWLLKKDSAFTYPLVLIWGIGIAGIGLSLQIRILQLAPDATDVAMAIFSGIYNIGIGSGALLGNQVMQHLGLSYIGIVGGVFTLFSIMLFLIIHLRYRYSLNGGEITKCGVKSEVL</sequence>
<feature type="transmembrane region" description="Helical" evidence="9">
    <location>
        <begin position="276"/>
        <end position="294"/>
    </location>
</feature>
<feature type="transmembrane region" description="Helical" evidence="9">
    <location>
        <begin position="106"/>
        <end position="127"/>
    </location>
</feature>
<dbReference type="Proteomes" id="UP000247594">
    <property type="component" value="Unassembled WGS sequence"/>
</dbReference>
<evidence type="ECO:0000256" key="4">
    <source>
        <dbReference type="ARBA" id="ARBA00022519"/>
    </source>
</evidence>
<keyword evidence="4" id="KW-0997">Cell inner membrane</keyword>
<comment type="function">
    <text evidence="9">Involved in the efflux of sugars. The physiological role may be the reduction of the intracellular concentration of toxic sugars or sugar metabolites.</text>
</comment>
<keyword evidence="3 9" id="KW-1003">Cell membrane</keyword>
<dbReference type="EMBL" id="QJPJ01000038">
    <property type="protein sequence ID" value="PXZ37890.1"/>
    <property type="molecule type" value="Genomic_DNA"/>
</dbReference>
<accession>A0AAE5TFP9</accession>
<keyword evidence="6 9" id="KW-0812">Transmembrane</keyword>
<comment type="caution">
    <text evidence="12">The sequence shown here is derived from an EMBL/GenBank/DDBJ whole genome shotgun (WGS) entry which is preliminary data.</text>
</comment>
<feature type="transmembrane region" description="Helical" evidence="9">
    <location>
        <begin position="249"/>
        <end position="269"/>
    </location>
</feature>
<feature type="transmembrane region" description="Helical" evidence="9">
    <location>
        <begin position="139"/>
        <end position="160"/>
    </location>
</feature>
<evidence type="ECO:0000256" key="8">
    <source>
        <dbReference type="ARBA" id="ARBA00023136"/>
    </source>
</evidence>
<dbReference type="EMBL" id="JAMDKF010000002">
    <property type="protein sequence ID" value="MEE6040586.1"/>
    <property type="molecule type" value="Genomic_DNA"/>
</dbReference>
<evidence type="ECO:0000256" key="3">
    <source>
        <dbReference type="ARBA" id="ARBA00022475"/>
    </source>
</evidence>
<dbReference type="PROSITE" id="PS50850">
    <property type="entry name" value="MFS"/>
    <property type="match status" value="1"/>
</dbReference>
<evidence type="ECO:0000256" key="1">
    <source>
        <dbReference type="ARBA" id="ARBA00004651"/>
    </source>
</evidence>
<reference evidence="11" key="3">
    <citation type="submission" date="2022-05" db="EMBL/GenBank/DDBJ databases">
        <authorList>
            <person name="Chen Y."/>
            <person name="Zhu J."/>
            <person name="Zhu K."/>
        </authorList>
    </citation>
    <scope>NUCLEOTIDE SEQUENCE</scope>
    <source>
        <strain evidence="11">AV25</strain>
    </source>
</reference>
<evidence type="ECO:0000313" key="11">
    <source>
        <dbReference type="EMBL" id="MEE6040586.1"/>
    </source>
</evidence>
<dbReference type="GO" id="GO:0005886">
    <property type="term" value="C:plasma membrane"/>
    <property type="evidence" value="ECO:0007669"/>
    <property type="project" value="UniProtKB-SubCell"/>
</dbReference>
<evidence type="ECO:0000256" key="2">
    <source>
        <dbReference type="ARBA" id="ARBA00022448"/>
    </source>
</evidence>
<keyword evidence="14" id="KW-1185">Reference proteome</keyword>
<gene>
    <name evidence="9" type="primary">sotB</name>
    <name evidence="12" type="ORF">DM482_12265</name>
    <name evidence="11" type="ORF">M5S13_01595</name>
</gene>
<dbReference type="Proteomes" id="UP001347884">
    <property type="component" value="Unassembled WGS sequence"/>
</dbReference>
<dbReference type="PANTHER" id="PTHR43124">
    <property type="entry name" value="PURINE EFFLUX PUMP PBUE"/>
    <property type="match status" value="1"/>
</dbReference>
<dbReference type="PANTHER" id="PTHR43124:SF4">
    <property type="entry name" value="SUGAR EFFLUX TRANSPORTER"/>
    <property type="match status" value="1"/>
</dbReference>
<dbReference type="InterPro" id="IPR036259">
    <property type="entry name" value="MFS_trans_sf"/>
</dbReference>
<evidence type="ECO:0000259" key="10">
    <source>
        <dbReference type="PROSITE" id="PS50850"/>
    </source>
</evidence>
<dbReference type="GO" id="GO:0015144">
    <property type="term" value="F:carbohydrate transmembrane transporter activity"/>
    <property type="evidence" value="ECO:0007669"/>
    <property type="project" value="UniProtKB-UniRule"/>
</dbReference>
<feature type="transmembrane region" description="Helical" evidence="9">
    <location>
        <begin position="166"/>
        <end position="188"/>
    </location>
</feature>
<dbReference type="InterPro" id="IPR023495">
    <property type="entry name" value="Sugar_effux_transptr_put"/>
</dbReference>
<feature type="transmembrane region" description="Helical" evidence="9">
    <location>
        <begin position="51"/>
        <end position="73"/>
    </location>
</feature>
<evidence type="ECO:0000313" key="13">
    <source>
        <dbReference type="Proteomes" id="UP000247594"/>
    </source>
</evidence>
<dbReference type="NCBIfam" id="NF002921">
    <property type="entry name" value="PRK03545.1"/>
    <property type="match status" value="1"/>
</dbReference>
<keyword evidence="8 9" id="KW-0472">Membrane</keyword>
<evidence type="ECO:0000313" key="14">
    <source>
        <dbReference type="Proteomes" id="UP001347884"/>
    </source>
</evidence>
<dbReference type="SUPFAM" id="SSF103473">
    <property type="entry name" value="MFS general substrate transporter"/>
    <property type="match status" value="1"/>
</dbReference>
<feature type="domain" description="Major facilitator superfamily (MFS) profile" evidence="10">
    <location>
        <begin position="14"/>
        <end position="388"/>
    </location>
</feature>
<proteinExistence type="inferred from homology"/>
<feature type="transmembrane region" description="Helical" evidence="9">
    <location>
        <begin position="300"/>
        <end position="321"/>
    </location>
</feature>
<dbReference type="InterPro" id="IPR011701">
    <property type="entry name" value="MFS"/>
</dbReference>
<name>A0AAE5TFP9_AVIPA</name>
<dbReference type="CDD" id="cd17324">
    <property type="entry name" value="MFS_NepI_like"/>
    <property type="match status" value="1"/>
</dbReference>
<evidence type="ECO:0000256" key="5">
    <source>
        <dbReference type="ARBA" id="ARBA00022597"/>
    </source>
</evidence>
<feature type="transmembrane region" description="Helical" evidence="9">
    <location>
        <begin position="333"/>
        <end position="352"/>
    </location>
</feature>
<dbReference type="RefSeq" id="WP_110480257.1">
    <property type="nucleotide sequence ID" value="NZ_CP081939.1"/>
</dbReference>
<evidence type="ECO:0000313" key="12">
    <source>
        <dbReference type="EMBL" id="PXZ37890.1"/>
    </source>
</evidence>
<dbReference type="InterPro" id="IPR050189">
    <property type="entry name" value="MFS_Efflux_Transporters"/>
</dbReference>
<feature type="transmembrane region" description="Helical" evidence="9">
    <location>
        <begin position="209"/>
        <end position="229"/>
    </location>
</feature>